<dbReference type="GO" id="GO:0004435">
    <property type="term" value="F:phosphatidylinositol-4,5-bisphosphate phospholipase C activity"/>
    <property type="evidence" value="ECO:0007669"/>
    <property type="project" value="TreeGrafter"/>
</dbReference>
<dbReference type="GO" id="GO:0048015">
    <property type="term" value="P:phosphatidylinositol-mediated signaling"/>
    <property type="evidence" value="ECO:0007669"/>
    <property type="project" value="TreeGrafter"/>
</dbReference>
<evidence type="ECO:0000259" key="2">
    <source>
        <dbReference type="Pfam" id="PF23583"/>
    </source>
</evidence>
<protein>
    <submittedName>
        <fullName evidence="3">Uncharacterized protein</fullName>
    </submittedName>
</protein>
<evidence type="ECO:0000313" key="3">
    <source>
        <dbReference type="EMBL" id="VBB28032.1"/>
    </source>
</evidence>
<reference evidence="3 4" key="1">
    <citation type="submission" date="2018-08" db="EMBL/GenBank/DDBJ databases">
        <authorList>
            <person name="Laetsch R D."/>
            <person name="Stevens L."/>
            <person name="Kumar S."/>
            <person name="Blaxter L. M."/>
        </authorList>
    </citation>
    <scope>NUCLEOTIDE SEQUENCE [LARGE SCALE GENOMIC DNA]</scope>
</reference>
<dbReference type="Pfam" id="PF23583">
    <property type="entry name" value="EF_HAND_2_PLCG"/>
    <property type="match status" value="1"/>
</dbReference>
<accession>A0A498S8M3</accession>
<dbReference type="InterPro" id="IPR056586">
    <property type="entry name" value="EF-hand_PLCG1"/>
</dbReference>
<dbReference type="InterPro" id="IPR057061">
    <property type="entry name" value="PLCG_EF-hand_2"/>
</dbReference>
<evidence type="ECO:0000259" key="1">
    <source>
        <dbReference type="Pfam" id="PF23329"/>
    </source>
</evidence>
<dbReference type="OrthoDB" id="269822at2759"/>
<gene>
    <name evidence="3" type="ORF">NAV_LOCUS2862</name>
</gene>
<dbReference type="PANTHER" id="PTHR10336:SF159">
    <property type="entry name" value="1-PHOSPHATIDYLINOSITOL 4,5-BISPHOSPHATE PHOSPHODIESTERASE GAMMA"/>
    <property type="match status" value="1"/>
</dbReference>
<dbReference type="PANTHER" id="PTHR10336">
    <property type="entry name" value="PHOSPHOINOSITIDE-SPECIFIC PHOSPHOLIPASE C FAMILY PROTEIN"/>
    <property type="match status" value="1"/>
</dbReference>
<feature type="non-terminal residue" evidence="3">
    <location>
        <position position="1"/>
    </location>
</feature>
<dbReference type="SUPFAM" id="SSF47473">
    <property type="entry name" value="EF-hand"/>
    <property type="match status" value="1"/>
</dbReference>
<dbReference type="Pfam" id="PF23329">
    <property type="entry name" value="EF_HAND_1_PLCG"/>
    <property type="match status" value="1"/>
</dbReference>
<feature type="domain" description="PLCG EF-hand" evidence="2">
    <location>
        <begin position="270"/>
        <end position="340"/>
    </location>
</feature>
<dbReference type="Proteomes" id="UP000276991">
    <property type="component" value="Unassembled WGS sequence"/>
</dbReference>
<evidence type="ECO:0000313" key="4">
    <source>
        <dbReference type="Proteomes" id="UP000276991"/>
    </source>
</evidence>
<keyword evidence="4" id="KW-1185">Reference proteome</keyword>
<proteinExistence type="predicted"/>
<dbReference type="GO" id="GO:0032587">
    <property type="term" value="C:ruffle membrane"/>
    <property type="evidence" value="ECO:0007669"/>
    <property type="project" value="TreeGrafter"/>
</dbReference>
<organism evidence="3 4">
    <name type="scientific">Acanthocheilonema viteae</name>
    <name type="common">Filarial nematode worm</name>
    <name type="synonym">Dipetalonema viteae</name>
    <dbReference type="NCBI Taxonomy" id="6277"/>
    <lineage>
        <taxon>Eukaryota</taxon>
        <taxon>Metazoa</taxon>
        <taxon>Ecdysozoa</taxon>
        <taxon>Nematoda</taxon>
        <taxon>Chromadorea</taxon>
        <taxon>Rhabditida</taxon>
        <taxon>Spirurina</taxon>
        <taxon>Spiruromorpha</taxon>
        <taxon>Filarioidea</taxon>
        <taxon>Onchocercidae</taxon>
        <taxon>Acanthocheilonema</taxon>
    </lineage>
</organism>
<name>A0A498S8M3_ACAVI</name>
<dbReference type="EMBL" id="UPTC01000331">
    <property type="protein sequence ID" value="VBB28032.1"/>
    <property type="molecule type" value="Genomic_DNA"/>
</dbReference>
<sequence>MCSQSSADSVLLPQRSVLSSSLFTTNPLIASRSMEFGMEKVFHAMEMGHNVYKLLLLKRRDPAHKRLTYNRETRQLFLSKLGNSEKGSGKTLRLDLRIVKEVHTLDFKLKKIKIGDKWEKDKEIKQFDAARILVLSYTTSFNLRYWILLFDTEDLCRMWCQGVHFLMLDTISACHALVIERWLRKEFYNIAGYDLENPCVAMKHMKPFVQTNLQYKVQSKQLQEVCEASYFIAEKLLTIEIMSYDTFANVYRKLLHANSLFAEHFAVYSDDAAVVSFNNFLRFQKDKQNDEIGIIRDRASDFLRRFLREWDPSRDIPEPALSITEFCDFLFSRENSLWDSINENVIHDMNRPL</sequence>
<dbReference type="InterPro" id="IPR001192">
    <property type="entry name" value="PI-PLC_fam"/>
</dbReference>
<dbReference type="GO" id="GO:0010634">
    <property type="term" value="P:positive regulation of epithelial cell migration"/>
    <property type="evidence" value="ECO:0007669"/>
    <property type="project" value="TreeGrafter"/>
</dbReference>
<dbReference type="STRING" id="6277.A0A498S8M3"/>
<dbReference type="GO" id="GO:0051209">
    <property type="term" value="P:release of sequestered calcium ion into cytosol"/>
    <property type="evidence" value="ECO:0007669"/>
    <property type="project" value="TreeGrafter"/>
</dbReference>
<dbReference type="InterPro" id="IPR011992">
    <property type="entry name" value="EF-hand-dom_pair"/>
</dbReference>
<dbReference type="AlphaFoldDB" id="A0A498S8M3"/>
<feature type="non-terminal residue" evidence="3">
    <location>
        <position position="353"/>
    </location>
</feature>
<dbReference type="GO" id="GO:0046488">
    <property type="term" value="P:phosphatidylinositol metabolic process"/>
    <property type="evidence" value="ECO:0007669"/>
    <property type="project" value="TreeGrafter"/>
</dbReference>
<feature type="domain" description="PLCG1 EF-hand" evidence="1">
    <location>
        <begin position="172"/>
        <end position="254"/>
    </location>
</feature>